<feature type="repeat" description="ANK" evidence="3">
    <location>
        <begin position="318"/>
        <end position="350"/>
    </location>
</feature>
<dbReference type="Proteomes" id="UP000799118">
    <property type="component" value="Unassembled WGS sequence"/>
</dbReference>
<dbReference type="PANTHER" id="PTHR24171">
    <property type="entry name" value="ANKYRIN REPEAT DOMAIN-CONTAINING PROTEIN 39-RELATED"/>
    <property type="match status" value="1"/>
</dbReference>
<dbReference type="AlphaFoldDB" id="A0A6A4GWI6"/>
<sequence length="392" mass="44018">MSFGVGVGDVVLVAQLAWTLYKGCRDSNDDFRRLSTEVASLHIILKETEDIMGEFTDLDISRRKRLQIHVDGCNDILKDLQKLLNSYESLRTQSQRTWDRMRFGLEDLADVRSRLISQVTLLTAYNTSLASASLIRLDKRLTKFYSEVRAGYREGSIISVPDAIETIESPDVWNELRRELEDVGLTPALMEEHRPYITNWMKEYLLQGTDADGPPNTIPNSDGLTITASSSAASSSSITVVSSNEQEFEAKVRQKQPSEELLLPSPPLKKKKAMDPTRLVRKLLQKQTAIVQAASDGDLDKVINLIKLGCNVNAMDRWGWSALSMAAYGNHLKIARVLLDHGADINNVDVDGDTPYQLATNRGHSDMLILFDLVTAERDLRAREEDAEQPRR</sequence>
<evidence type="ECO:0000256" key="3">
    <source>
        <dbReference type="PROSITE-ProRule" id="PRU00023"/>
    </source>
</evidence>
<dbReference type="OrthoDB" id="7464126at2759"/>
<dbReference type="InterPro" id="IPR036770">
    <property type="entry name" value="Ankyrin_rpt-contain_sf"/>
</dbReference>
<name>A0A6A4GWI6_9AGAR</name>
<organism evidence="4 5">
    <name type="scientific">Gymnopus androsaceus JB14</name>
    <dbReference type="NCBI Taxonomy" id="1447944"/>
    <lineage>
        <taxon>Eukaryota</taxon>
        <taxon>Fungi</taxon>
        <taxon>Dikarya</taxon>
        <taxon>Basidiomycota</taxon>
        <taxon>Agaricomycotina</taxon>
        <taxon>Agaricomycetes</taxon>
        <taxon>Agaricomycetidae</taxon>
        <taxon>Agaricales</taxon>
        <taxon>Marasmiineae</taxon>
        <taxon>Omphalotaceae</taxon>
        <taxon>Gymnopus</taxon>
    </lineage>
</organism>
<accession>A0A6A4GWI6</accession>
<dbReference type="SUPFAM" id="SSF48403">
    <property type="entry name" value="Ankyrin repeat"/>
    <property type="match status" value="1"/>
</dbReference>
<keyword evidence="5" id="KW-1185">Reference proteome</keyword>
<dbReference type="Gene3D" id="1.25.40.20">
    <property type="entry name" value="Ankyrin repeat-containing domain"/>
    <property type="match status" value="1"/>
</dbReference>
<evidence type="ECO:0000313" key="4">
    <source>
        <dbReference type="EMBL" id="KAE9389437.1"/>
    </source>
</evidence>
<dbReference type="Pfam" id="PF12796">
    <property type="entry name" value="Ank_2"/>
    <property type="match status" value="1"/>
</dbReference>
<proteinExistence type="predicted"/>
<evidence type="ECO:0000256" key="1">
    <source>
        <dbReference type="ARBA" id="ARBA00022737"/>
    </source>
</evidence>
<gene>
    <name evidence="4" type="ORF">BT96DRAFT_834892</name>
</gene>
<keyword evidence="1" id="KW-0677">Repeat</keyword>
<evidence type="ECO:0000313" key="5">
    <source>
        <dbReference type="Proteomes" id="UP000799118"/>
    </source>
</evidence>
<dbReference type="PROSITE" id="PS50297">
    <property type="entry name" value="ANK_REP_REGION"/>
    <property type="match status" value="1"/>
</dbReference>
<dbReference type="InterPro" id="IPR002110">
    <property type="entry name" value="Ankyrin_rpt"/>
</dbReference>
<dbReference type="EMBL" id="ML769697">
    <property type="protein sequence ID" value="KAE9389437.1"/>
    <property type="molecule type" value="Genomic_DNA"/>
</dbReference>
<keyword evidence="2 3" id="KW-0040">ANK repeat</keyword>
<dbReference type="SMART" id="SM00248">
    <property type="entry name" value="ANK"/>
    <property type="match status" value="3"/>
</dbReference>
<reference evidence="4" key="1">
    <citation type="journal article" date="2019" name="Environ. Microbiol.">
        <title>Fungal ecological strategies reflected in gene transcription - a case study of two litter decomposers.</title>
        <authorList>
            <person name="Barbi F."/>
            <person name="Kohler A."/>
            <person name="Barry K."/>
            <person name="Baskaran P."/>
            <person name="Daum C."/>
            <person name="Fauchery L."/>
            <person name="Ihrmark K."/>
            <person name="Kuo A."/>
            <person name="LaButti K."/>
            <person name="Lipzen A."/>
            <person name="Morin E."/>
            <person name="Grigoriev I.V."/>
            <person name="Henrissat B."/>
            <person name="Lindahl B."/>
            <person name="Martin F."/>
        </authorList>
    </citation>
    <scope>NUCLEOTIDE SEQUENCE</scope>
    <source>
        <strain evidence="4">JB14</strain>
    </source>
</reference>
<protein>
    <submittedName>
        <fullName evidence="4">Ankyrin</fullName>
    </submittedName>
</protein>
<dbReference type="PROSITE" id="PS50088">
    <property type="entry name" value="ANK_REPEAT"/>
    <property type="match status" value="1"/>
</dbReference>
<evidence type="ECO:0000256" key="2">
    <source>
        <dbReference type="ARBA" id="ARBA00023043"/>
    </source>
</evidence>